<dbReference type="Proteomes" id="UP001055879">
    <property type="component" value="Linkage Group LG10"/>
</dbReference>
<reference evidence="2" key="1">
    <citation type="journal article" date="2022" name="Mol. Ecol. Resour.">
        <title>The genomes of chicory, endive, great burdock and yacon provide insights into Asteraceae palaeo-polyploidization history and plant inulin production.</title>
        <authorList>
            <person name="Fan W."/>
            <person name="Wang S."/>
            <person name="Wang H."/>
            <person name="Wang A."/>
            <person name="Jiang F."/>
            <person name="Liu H."/>
            <person name="Zhao H."/>
            <person name="Xu D."/>
            <person name="Zhang Y."/>
        </authorList>
    </citation>
    <scope>NUCLEOTIDE SEQUENCE [LARGE SCALE GENOMIC DNA]</scope>
    <source>
        <strain evidence="2">cv. Niubang</strain>
    </source>
</reference>
<name>A0ACB8ZJE1_ARCLA</name>
<keyword evidence="2" id="KW-1185">Reference proteome</keyword>
<gene>
    <name evidence="1" type="ORF">L6452_30716</name>
</gene>
<sequence length="618" mass="68297">MGSYLVHTTTKIASLAKSGRVTCARKLFDEMPQRDTIVWNTMLTSYTHLGLYQEALLLFHQMTGNSSIKPDHYSFTATLSACAGSCKLRYGQNIHALILAGGYSSSLPVNNALIDMYAKCLSPCSASDVFVEIELRNNVSWCSLLFAYVHANQFLVAESVFDAMPNRVNIAWNTMIAGHARHGNIETCVDLFKKMLVESCDQDQWTFSALMNASAESQEYRIGCMVHAFVVKKGWSSAVEANNSILSFYAQLGSPADVVKMFESIGTRTQVSWNAIIDAQMKIGDTHKALIAFQKAPEKNVISWTSMMTGYVRNGNAEEAVSYFVDMIRSSLQPDDFSLGTVLHACSVMATLGHGEMIHSLAIRHGFHAYAYVGNGLVNMYAKCGDIDGSNQAFNDIIEKDLVSWNTMLIAYGLHGWGDKALEVYKEMVSSGLKPDNVTFISLLMTCSHLGLINRGRALFKSMSQIYGISPETEHVACMVDMLARGGYLEEAREMTNTYTRTHGASAKSSEALFGACYAHGDVEMGAALGGELKMLEPEHEMSYVVLSNLYCASEKWKEAELVRKAMADRGVKKMPGCSWIEVKNKVMAFVAGNGLCVHKEDMSSILYLLEYQLKNRN</sequence>
<proteinExistence type="predicted"/>
<accession>A0ACB8ZJE1</accession>
<reference evidence="1 2" key="2">
    <citation type="journal article" date="2022" name="Mol. Ecol. Resour.">
        <title>The genomes of chicory, endive, great burdock and yacon provide insights into Asteraceae paleo-polyploidization history and plant inulin production.</title>
        <authorList>
            <person name="Fan W."/>
            <person name="Wang S."/>
            <person name="Wang H."/>
            <person name="Wang A."/>
            <person name="Jiang F."/>
            <person name="Liu H."/>
            <person name="Zhao H."/>
            <person name="Xu D."/>
            <person name="Zhang Y."/>
        </authorList>
    </citation>
    <scope>NUCLEOTIDE SEQUENCE [LARGE SCALE GENOMIC DNA]</scope>
    <source>
        <strain evidence="2">cv. Niubang</strain>
    </source>
</reference>
<evidence type="ECO:0000313" key="1">
    <source>
        <dbReference type="EMBL" id="KAI3697621.1"/>
    </source>
</evidence>
<protein>
    <submittedName>
        <fullName evidence="1">Uncharacterized protein</fullName>
    </submittedName>
</protein>
<evidence type="ECO:0000313" key="2">
    <source>
        <dbReference type="Proteomes" id="UP001055879"/>
    </source>
</evidence>
<dbReference type="EMBL" id="CM042056">
    <property type="protein sequence ID" value="KAI3697621.1"/>
    <property type="molecule type" value="Genomic_DNA"/>
</dbReference>
<organism evidence="1 2">
    <name type="scientific">Arctium lappa</name>
    <name type="common">Greater burdock</name>
    <name type="synonym">Lappa major</name>
    <dbReference type="NCBI Taxonomy" id="4217"/>
    <lineage>
        <taxon>Eukaryota</taxon>
        <taxon>Viridiplantae</taxon>
        <taxon>Streptophyta</taxon>
        <taxon>Embryophyta</taxon>
        <taxon>Tracheophyta</taxon>
        <taxon>Spermatophyta</taxon>
        <taxon>Magnoliopsida</taxon>
        <taxon>eudicotyledons</taxon>
        <taxon>Gunneridae</taxon>
        <taxon>Pentapetalae</taxon>
        <taxon>asterids</taxon>
        <taxon>campanulids</taxon>
        <taxon>Asterales</taxon>
        <taxon>Asteraceae</taxon>
        <taxon>Carduoideae</taxon>
        <taxon>Cardueae</taxon>
        <taxon>Arctiinae</taxon>
        <taxon>Arctium</taxon>
    </lineage>
</organism>
<comment type="caution">
    <text evidence="1">The sequence shown here is derived from an EMBL/GenBank/DDBJ whole genome shotgun (WGS) entry which is preliminary data.</text>
</comment>